<keyword evidence="2" id="KW-1185">Reference proteome</keyword>
<reference evidence="1 2" key="1">
    <citation type="submission" date="2018-11" db="EMBL/GenBank/DDBJ databases">
        <title>The genome draft of YIM 96095.</title>
        <authorList>
            <person name="Tang S.-K."/>
            <person name="Chunyu W.-X."/>
            <person name="Feng Y.-Z."/>
        </authorList>
    </citation>
    <scope>NUCLEOTIDE SEQUENCE [LARGE SCALE GENOMIC DNA]</scope>
    <source>
        <strain evidence="1 2">YIM 96095</strain>
    </source>
</reference>
<gene>
    <name evidence="1" type="ORF">EFW17_08215</name>
</gene>
<sequence>MNRKNVVNNTEDIEGVTALDALARRRLLREAFPPGCAVRHVSDWPAEDPGTGEDDDPGELPVVVGYAHSRVSSGVRLIVRSPEGGRWLRDPEGLEPVEPGDPS</sequence>
<proteinExistence type="predicted"/>
<evidence type="ECO:0000313" key="1">
    <source>
        <dbReference type="EMBL" id="RNL85463.1"/>
    </source>
</evidence>
<dbReference type="EMBL" id="RJMB01000006">
    <property type="protein sequence ID" value="RNL85463.1"/>
    <property type="molecule type" value="Genomic_DNA"/>
</dbReference>
<organism evidence="1 2">
    <name type="scientific">Halostreptopolyspora alba</name>
    <dbReference type="NCBI Taxonomy" id="2487137"/>
    <lineage>
        <taxon>Bacteria</taxon>
        <taxon>Bacillati</taxon>
        <taxon>Actinomycetota</taxon>
        <taxon>Actinomycetes</taxon>
        <taxon>Streptosporangiales</taxon>
        <taxon>Nocardiopsidaceae</taxon>
        <taxon>Halostreptopolyspora</taxon>
    </lineage>
</organism>
<protein>
    <submittedName>
        <fullName evidence="1">Uncharacterized protein</fullName>
    </submittedName>
</protein>
<accession>A0A3N0ECA1</accession>
<dbReference type="AlphaFoldDB" id="A0A3N0ECA1"/>
<name>A0A3N0ECA1_9ACTN</name>
<dbReference type="Proteomes" id="UP000269198">
    <property type="component" value="Unassembled WGS sequence"/>
</dbReference>
<evidence type="ECO:0000313" key="2">
    <source>
        <dbReference type="Proteomes" id="UP000269198"/>
    </source>
</evidence>
<comment type="caution">
    <text evidence="1">The sequence shown here is derived from an EMBL/GenBank/DDBJ whole genome shotgun (WGS) entry which is preliminary data.</text>
</comment>
<dbReference type="RefSeq" id="WP_123200721.1">
    <property type="nucleotide sequence ID" value="NZ_RJMB01000006.1"/>
</dbReference>